<comment type="caution">
    <text evidence="2">The sequence shown here is derived from an EMBL/GenBank/DDBJ whole genome shotgun (WGS) entry which is preliminary data.</text>
</comment>
<evidence type="ECO:0000256" key="1">
    <source>
        <dbReference type="SAM" id="SignalP"/>
    </source>
</evidence>
<dbReference type="AlphaFoldDB" id="A0A2P6TVA6"/>
<organism evidence="2 3">
    <name type="scientific">Chlorella sorokiniana</name>
    <name type="common">Freshwater green alga</name>
    <dbReference type="NCBI Taxonomy" id="3076"/>
    <lineage>
        <taxon>Eukaryota</taxon>
        <taxon>Viridiplantae</taxon>
        <taxon>Chlorophyta</taxon>
        <taxon>core chlorophytes</taxon>
        <taxon>Trebouxiophyceae</taxon>
        <taxon>Chlorellales</taxon>
        <taxon>Chlorellaceae</taxon>
        <taxon>Chlorella clade</taxon>
        <taxon>Chlorella</taxon>
    </lineage>
</organism>
<gene>
    <name evidence="2" type="ORF">C2E21_3424</name>
</gene>
<keyword evidence="1" id="KW-0732">Signal</keyword>
<dbReference type="Proteomes" id="UP000239899">
    <property type="component" value="Unassembled WGS sequence"/>
</dbReference>
<accession>A0A2P6TVA6</accession>
<feature type="chain" id="PRO_5015189215" evidence="1">
    <location>
        <begin position="24"/>
        <end position="198"/>
    </location>
</feature>
<evidence type="ECO:0000313" key="3">
    <source>
        <dbReference type="Proteomes" id="UP000239899"/>
    </source>
</evidence>
<feature type="signal peptide" evidence="1">
    <location>
        <begin position="1"/>
        <end position="23"/>
    </location>
</feature>
<sequence>MKLPFSTRTCLLLMLCLAGAAQAGRLLASPDRVNQAPARGTEPLPAFQHHEGPHIYDADVELLYGDPIGSQVAAIAAASCARAGAARCAASRAFVQQLQQHCAAVFGQDWDKALYSFVEFPCSPDFFACFGTLQPGDAAATQASCCARHFDHCWPCVGGACNPANYPSGWQGQVLPDGSWGYCDILFSGACCSTTQCG</sequence>
<proteinExistence type="predicted"/>
<reference evidence="2 3" key="1">
    <citation type="journal article" date="2018" name="Plant J.">
        <title>Genome sequences of Chlorella sorokiniana UTEX 1602 and Micractinium conductrix SAG 241.80: implications to maltose excretion by a green alga.</title>
        <authorList>
            <person name="Arriola M.B."/>
            <person name="Velmurugan N."/>
            <person name="Zhang Y."/>
            <person name="Plunkett M.H."/>
            <person name="Hondzo H."/>
            <person name="Barney B.M."/>
        </authorList>
    </citation>
    <scope>NUCLEOTIDE SEQUENCE [LARGE SCALE GENOMIC DNA]</scope>
    <source>
        <strain evidence="3">UTEX 1602</strain>
    </source>
</reference>
<name>A0A2P6TVA6_CHLSO</name>
<evidence type="ECO:0000313" key="2">
    <source>
        <dbReference type="EMBL" id="PRW57999.1"/>
    </source>
</evidence>
<keyword evidence="3" id="KW-1185">Reference proteome</keyword>
<dbReference type="EMBL" id="LHPG02000006">
    <property type="protein sequence ID" value="PRW57999.1"/>
    <property type="molecule type" value="Genomic_DNA"/>
</dbReference>
<protein>
    <submittedName>
        <fullName evidence="2">Uncharacterized protein</fullName>
    </submittedName>
</protein>